<evidence type="ECO:0000313" key="3">
    <source>
        <dbReference type="Proteomes" id="UP000004827"/>
    </source>
</evidence>
<gene>
    <name evidence="2" type="ORF">VMB_05860</name>
</gene>
<name>D2YAN9_VIBMI</name>
<protein>
    <recommendedName>
        <fullName evidence="1">EAL domain-containing protein</fullName>
    </recommendedName>
</protein>
<evidence type="ECO:0000313" key="2">
    <source>
        <dbReference type="EMBL" id="EEW08287.1"/>
    </source>
</evidence>
<organism evidence="2 3">
    <name type="scientific">Vibrio mimicus VM603</name>
    <dbReference type="NCBI Taxonomy" id="671074"/>
    <lineage>
        <taxon>Bacteria</taxon>
        <taxon>Pseudomonadati</taxon>
        <taxon>Pseudomonadota</taxon>
        <taxon>Gammaproteobacteria</taxon>
        <taxon>Vibrionales</taxon>
        <taxon>Vibrionaceae</taxon>
        <taxon>Vibrio</taxon>
    </lineage>
</organism>
<dbReference type="Pfam" id="PF00563">
    <property type="entry name" value="EAL"/>
    <property type="match status" value="1"/>
</dbReference>
<comment type="caution">
    <text evidence="2">The sequence shown here is derived from an EMBL/GenBank/DDBJ whole genome shotgun (WGS) entry which is preliminary data.</text>
</comment>
<dbReference type="InterPro" id="IPR050706">
    <property type="entry name" value="Cyclic-di-GMP_PDE-like"/>
</dbReference>
<feature type="domain" description="EAL" evidence="1">
    <location>
        <begin position="1"/>
        <end position="74"/>
    </location>
</feature>
<dbReference type="AlphaFoldDB" id="D2YAN9"/>
<proteinExistence type="predicted"/>
<accession>D2YAN9</accession>
<dbReference type="InterPro" id="IPR035919">
    <property type="entry name" value="EAL_sf"/>
</dbReference>
<dbReference type="Gene3D" id="3.20.20.450">
    <property type="entry name" value="EAL domain"/>
    <property type="match status" value="1"/>
</dbReference>
<dbReference type="PANTHER" id="PTHR33121">
    <property type="entry name" value="CYCLIC DI-GMP PHOSPHODIESTERASE PDEF"/>
    <property type="match status" value="1"/>
</dbReference>
<dbReference type="SUPFAM" id="SSF141868">
    <property type="entry name" value="EAL domain-like"/>
    <property type="match status" value="1"/>
</dbReference>
<dbReference type="Proteomes" id="UP000004827">
    <property type="component" value="Unassembled WGS sequence"/>
</dbReference>
<dbReference type="EMBL" id="ACYU01000018">
    <property type="protein sequence ID" value="EEW08287.1"/>
    <property type="molecule type" value="Genomic_DNA"/>
</dbReference>
<sequence length="84" mass="9309">MFVDTIDTSDVKISVLDSIIASAKQGNIEVIAEGVERQNQVDYLAERGVYWIQGYFYAKPMPLEQALAFEISPATPANLATEEQ</sequence>
<evidence type="ECO:0000259" key="1">
    <source>
        <dbReference type="PROSITE" id="PS50883"/>
    </source>
</evidence>
<dbReference type="PROSITE" id="PS50883">
    <property type="entry name" value="EAL"/>
    <property type="match status" value="1"/>
</dbReference>
<dbReference type="InterPro" id="IPR001633">
    <property type="entry name" value="EAL_dom"/>
</dbReference>
<dbReference type="PANTHER" id="PTHR33121:SF56">
    <property type="entry name" value="SIGNALLING PROTEIN WITH EAL AND C2 DOMAINS"/>
    <property type="match status" value="1"/>
</dbReference>
<dbReference type="GO" id="GO:0071111">
    <property type="term" value="F:cyclic-guanylate-specific phosphodiesterase activity"/>
    <property type="evidence" value="ECO:0007669"/>
    <property type="project" value="InterPro"/>
</dbReference>
<reference evidence="2 3" key="1">
    <citation type="journal article" date="2009" name="BMC Evol. Biol.">
        <title>Genomic taxonomy of Vibrios.</title>
        <authorList>
            <person name="Thompson C.C."/>
            <person name="Vicente A.C."/>
            <person name="Souza R.C."/>
            <person name="Vasconcelos A.T."/>
            <person name="Vesth T."/>
            <person name="Alves N.Jr."/>
            <person name="Ussery D.W."/>
            <person name="Iida T."/>
            <person name="Thompson F.L."/>
        </authorList>
    </citation>
    <scope>NUCLEOTIDE SEQUENCE [LARGE SCALE GENOMIC DNA]</scope>
    <source>
        <strain evidence="2 3">VM603</strain>
    </source>
</reference>